<dbReference type="PANTHER" id="PTHR21299:SF2">
    <property type="entry name" value="CYTIDYLATE KINASE"/>
    <property type="match status" value="1"/>
</dbReference>
<dbReference type="Proteomes" id="UP000253769">
    <property type="component" value="Unassembled WGS sequence"/>
</dbReference>
<dbReference type="GO" id="GO:0015949">
    <property type="term" value="P:nucleobase-containing small molecule interconversion"/>
    <property type="evidence" value="ECO:0007669"/>
    <property type="project" value="TreeGrafter"/>
</dbReference>
<dbReference type="Pfam" id="PF02224">
    <property type="entry name" value="Cytidylate_kin"/>
    <property type="match status" value="1"/>
</dbReference>
<comment type="catalytic activity">
    <reaction evidence="8 10">
        <text>dCMP + ATP = dCDP + ADP</text>
        <dbReference type="Rhea" id="RHEA:25094"/>
        <dbReference type="ChEBI" id="CHEBI:30616"/>
        <dbReference type="ChEBI" id="CHEBI:57566"/>
        <dbReference type="ChEBI" id="CHEBI:58593"/>
        <dbReference type="ChEBI" id="CHEBI:456216"/>
        <dbReference type="EC" id="2.7.4.25"/>
    </reaction>
</comment>
<keyword evidence="6 10" id="KW-0418">Kinase</keyword>
<dbReference type="InterPro" id="IPR027417">
    <property type="entry name" value="P-loop_NTPase"/>
</dbReference>
<evidence type="ECO:0000256" key="10">
    <source>
        <dbReference type="HAMAP-Rule" id="MF_00238"/>
    </source>
</evidence>
<dbReference type="AlphaFoldDB" id="A0A369WP54"/>
<reference evidence="12 13" key="1">
    <citation type="submission" date="2018-07" db="EMBL/GenBank/DDBJ databases">
        <title>Motiliproteus coralliicola sp. nov., a bacterium isolated from Coral.</title>
        <authorList>
            <person name="Wang G."/>
        </authorList>
    </citation>
    <scope>NUCLEOTIDE SEQUENCE [LARGE SCALE GENOMIC DNA]</scope>
    <source>
        <strain evidence="12 13">C34</strain>
    </source>
</reference>
<dbReference type="FunFam" id="3.40.50.300:FF:000262">
    <property type="entry name" value="Cytidylate kinase"/>
    <property type="match status" value="1"/>
</dbReference>
<dbReference type="InterPro" id="IPR011994">
    <property type="entry name" value="Cytidylate_kinase_dom"/>
</dbReference>
<dbReference type="RefSeq" id="WP_114695637.1">
    <property type="nucleotide sequence ID" value="NZ_QQOH01000002.1"/>
</dbReference>
<organism evidence="12 13">
    <name type="scientific">Motiliproteus coralliicola</name>
    <dbReference type="NCBI Taxonomy" id="2283196"/>
    <lineage>
        <taxon>Bacteria</taxon>
        <taxon>Pseudomonadati</taxon>
        <taxon>Pseudomonadota</taxon>
        <taxon>Gammaproteobacteria</taxon>
        <taxon>Oceanospirillales</taxon>
        <taxon>Oceanospirillaceae</taxon>
        <taxon>Motiliproteus</taxon>
    </lineage>
</organism>
<comment type="similarity">
    <text evidence="2 10">Belongs to the cytidylate kinase family. Type 1 subfamily.</text>
</comment>
<dbReference type="GO" id="GO:0006220">
    <property type="term" value="P:pyrimidine nucleotide metabolic process"/>
    <property type="evidence" value="ECO:0007669"/>
    <property type="project" value="UniProtKB-UniRule"/>
</dbReference>
<keyword evidence="13" id="KW-1185">Reference proteome</keyword>
<dbReference type="NCBIfam" id="TIGR00017">
    <property type="entry name" value="cmk"/>
    <property type="match status" value="1"/>
</dbReference>
<dbReference type="GO" id="GO:0005829">
    <property type="term" value="C:cytosol"/>
    <property type="evidence" value="ECO:0007669"/>
    <property type="project" value="TreeGrafter"/>
</dbReference>
<evidence type="ECO:0000256" key="1">
    <source>
        <dbReference type="ARBA" id="ARBA00004496"/>
    </source>
</evidence>
<dbReference type="EC" id="2.7.4.25" evidence="10"/>
<feature type="domain" description="Cytidylate kinase" evidence="11">
    <location>
        <begin position="9"/>
        <end position="224"/>
    </location>
</feature>
<dbReference type="PANTHER" id="PTHR21299">
    <property type="entry name" value="CYTIDYLATE KINASE/PANTOATE-BETA-ALANINE LIGASE"/>
    <property type="match status" value="1"/>
</dbReference>
<keyword evidence="7 10" id="KW-0067">ATP-binding</keyword>
<protein>
    <recommendedName>
        <fullName evidence="10">Cytidylate kinase</fullName>
        <shortName evidence="10">CK</shortName>
        <ecNumber evidence="10">2.7.4.25</ecNumber>
    </recommendedName>
    <alternativeName>
        <fullName evidence="10">Cytidine monophosphate kinase</fullName>
        <shortName evidence="10">CMP kinase</shortName>
    </alternativeName>
</protein>
<dbReference type="EMBL" id="QQOH01000002">
    <property type="protein sequence ID" value="RDE23003.1"/>
    <property type="molecule type" value="Genomic_DNA"/>
</dbReference>
<evidence type="ECO:0000256" key="2">
    <source>
        <dbReference type="ARBA" id="ARBA00009427"/>
    </source>
</evidence>
<gene>
    <name evidence="10" type="primary">cmk</name>
    <name evidence="12" type="ORF">DV711_10685</name>
</gene>
<evidence type="ECO:0000256" key="6">
    <source>
        <dbReference type="ARBA" id="ARBA00022777"/>
    </source>
</evidence>
<proteinExistence type="inferred from homology"/>
<comment type="catalytic activity">
    <reaction evidence="9 10">
        <text>CMP + ATP = CDP + ADP</text>
        <dbReference type="Rhea" id="RHEA:11600"/>
        <dbReference type="ChEBI" id="CHEBI:30616"/>
        <dbReference type="ChEBI" id="CHEBI:58069"/>
        <dbReference type="ChEBI" id="CHEBI:60377"/>
        <dbReference type="ChEBI" id="CHEBI:456216"/>
        <dbReference type="EC" id="2.7.4.25"/>
    </reaction>
</comment>
<dbReference type="GO" id="GO:0036431">
    <property type="term" value="F:dCMP kinase activity"/>
    <property type="evidence" value="ECO:0007669"/>
    <property type="project" value="InterPro"/>
</dbReference>
<evidence type="ECO:0000256" key="3">
    <source>
        <dbReference type="ARBA" id="ARBA00022490"/>
    </source>
</evidence>
<dbReference type="InterPro" id="IPR003136">
    <property type="entry name" value="Cytidylate_kin"/>
</dbReference>
<keyword evidence="3 10" id="KW-0963">Cytoplasm</keyword>
<dbReference type="SUPFAM" id="SSF52540">
    <property type="entry name" value="P-loop containing nucleoside triphosphate hydrolases"/>
    <property type="match status" value="1"/>
</dbReference>
<evidence type="ECO:0000313" key="12">
    <source>
        <dbReference type="EMBL" id="RDE23003.1"/>
    </source>
</evidence>
<keyword evidence="4 10" id="KW-0808">Transferase</keyword>
<evidence type="ECO:0000256" key="5">
    <source>
        <dbReference type="ARBA" id="ARBA00022741"/>
    </source>
</evidence>
<dbReference type="GO" id="GO:0036430">
    <property type="term" value="F:CMP kinase activity"/>
    <property type="evidence" value="ECO:0007669"/>
    <property type="project" value="RHEA"/>
</dbReference>
<feature type="binding site" evidence="10">
    <location>
        <begin position="13"/>
        <end position="21"/>
    </location>
    <ligand>
        <name>ATP</name>
        <dbReference type="ChEBI" id="CHEBI:30616"/>
    </ligand>
</feature>
<comment type="caution">
    <text evidence="12">The sequence shown here is derived from an EMBL/GenBank/DDBJ whole genome shotgun (WGS) entry which is preliminary data.</text>
</comment>
<dbReference type="GO" id="GO:0005524">
    <property type="term" value="F:ATP binding"/>
    <property type="evidence" value="ECO:0007669"/>
    <property type="project" value="UniProtKB-UniRule"/>
</dbReference>
<evidence type="ECO:0000313" key="13">
    <source>
        <dbReference type="Proteomes" id="UP000253769"/>
    </source>
</evidence>
<comment type="subcellular location">
    <subcellularLocation>
        <location evidence="1 10">Cytoplasm</location>
    </subcellularLocation>
</comment>
<dbReference type="Gene3D" id="3.40.50.300">
    <property type="entry name" value="P-loop containing nucleotide triphosphate hydrolases"/>
    <property type="match status" value="1"/>
</dbReference>
<evidence type="ECO:0000256" key="9">
    <source>
        <dbReference type="ARBA" id="ARBA00048478"/>
    </source>
</evidence>
<evidence type="ECO:0000256" key="7">
    <source>
        <dbReference type="ARBA" id="ARBA00022840"/>
    </source>
</evidence>
<sequence length="231" mass="24616">MIEQQVPVITIDGPSGSGKGTLAKLIATELGFALLDSGALYRVLGQAALKHSVALDDEAALAAAAESLDLRFEVSDAEEGVKVILEGDDVSRQIRTEQAGATASVVAAIPAVRTALLQRQRDFASLPGLVADGRDMGTVVFPRAAAKFFLTASAEERAQRRYKQLIEKGFDASLPVILEEVKARDARDMGRAVAPLKPAEDALVLDSTQLSIEQVREQVVEQLNRLGIGRA</sequence>
<evidence type="ECO:0000256" key="8">
    <source>
        <dbReference type="ARBA" id="ARBA00047615"/>
    </source>
</evidence>
<keyword evidence="5 10" id="KW-0547">Nucleotide-binding</keyword>
<dbReference type="OrthoDB" id="9807434at2"/>
<name>A0A369WP54_9GAMM</name>
<evidence type="ECO:0000256" key="4">
    <source>
        <dbReference type="ARBA" id="ARBA00022679"/>
    </source>
</evidence>
<dbReference type="CDD" id="cd02020">
    <property type="entry name" value="CMPK"/>
    <property type="match status" value="1"/>
</dbReference>
<dbReference type="HAMAP" id="MF_00238">
    <property type="entry name" value="Cytidyl_kinase_type1"/>
    <property type="match status" value="1"/>
</dbReference>
<accession>A0A369WP54</accession>
<evidence type="ECO:0000259" key="11">
    <source>
        <dbReference type="Pfam" id="PF02224"/>
    </source>
</evidence>